<dbReference type="Gene3D" id="3.40.109.10">
    <property type="entry name" value="NADH Oxidase"/>
    <property type="match status" value="1"/>
</dbReference>
<dbReference type="InterPro" id="IPR029479">
    <property type="entry name" value="Nitroreductase"/>
</dbReference>
<dbReference type="Pfam" id="PF00881">
    <property type="entry name" value="Nitroreductase"/>
    <property type="match status" value="1"/>
</dbReference>
<feature type="domain" description="Nitroreductase" evidence="3">
    <location>
        <begin position="9"/>
        <end position="184"/>
    </location>
</feature>
<accession>A0A2S9I9D8</accession>
<dbReference type="InterPro" id="IPR000415">
    <property type="entry name" value="Nitroreductase-like"/>
</dbReference>
<proteinExistence type="inferred from homology"/>
<dbReference type="EMBL" id="PDET01000011">
    <property type="protein sequence ID" value="PRD14422.1"/>
    <property type="molecule type" value="Genomic_DNA"/>
</dbReference>
<evidence type="ECO:0000256" key="1">
    <source>
        <dbReference type="ARBA" id="ARBA00007118"/>
    </source>
</evidence>
<dbReference type="CDD" id="cd02137">
    <property type="entry name" value="MhqN-like"/>
    <property type="match status" value="1"/>
</dbReference>
<keyword evidence="5" id="KW-1185">Reference proteome</keyword>
<evidence type="ECO:0000313" key="4">
    <source>
        <dbReference type="EMBL" id="PRD14422.1"/>
    </source>
</evidence>
<reference evidence="4 5" key="1">
    <citation type="submission" date="2017-10" db="EMBL/GenBank/DDBJ databases">
        <title>Draft genome of two endophytic bacteria isolated from 'guarana' Paullinia cupana (Mart.) Ducke.</title>
        <authorList>
            <person name="Siqueira K.A."/>
            <person name="Liotti R.G."/>
            <person name="Mendes T.A."/>
            <person name="Soares M.A."/>
        </authorList>
    </citation>
    <scope>NUCLEOTIDE SEQUENCE [LARGE SCALE GENOMIC DNA]</scope>
    <source>
        <strain evidence="4 5">342</strain>
    </source>
</reference>
<dbReference type="GO" id="GO:0016491">
    <property type="term" value="F:oxidoreductase activity"/>
    <property type="evidence" value="ECO:0007669"/>
    <property type="project" value="UniProtKB-KW"/>
</dbReference>
<dbReference type="OrthoDB" id="9784375at2"/>
<gene>
    <name evidence="4" type="ORF">CQW29_16330</name>
</gene>
<keyword evidence="2" id="KW-0560">Oxidoreductase</keyword>
<protein>
    <submittedName>
        <fullName evidence="4">Nitroreductase family protein</fullName>
    </submittedName>
</protein>
<sequence length="205" mass="22260">MKSSVQNAIESRISINRFQADRPLDDETITSLVTLATKAPTAFNMQNWRFIAVRSPEGKNLLKESAWGQQKIVDASVAFIICGTLSAHQQLAAALQPSVDAQIMEQRTVEGWVKQATASHENNAVLQRDEAVRSASLGAMTLMLAAEGMGLGSCPMIGFDAEQVAKDFALLPTELPLMVVVVGYPLDNNWPQKPRKPVADVLTLA</sequence>
<evidence type="ECO:0000256" key="2">
    <source>
        <dbReference type="ARBA" id="ARBA00023002"/>
    </source>
</evidence>
<evidence type="ECO:0000259" key="3">
    <source>
        <dbReference type="Pfam" id="PF00881"/>
    </source>
</evidence>
<evidence type="ECO:0000313" key="5">
    <source>
        <dbReference type="Proteomes" id="UP000239181"/>
    </source>
</evidence>
<comment type="similarity">
    <text evidence="1">Belongs to the nitroreductase family.</text>
</comment>
<comment type="caution">
    <text evidence="4">The sequence shown here is derived from an EMBL/GenBank/DDBJ whole genome shotgun (WGS) entry which is preliminary data.</text>
</comment>
<name>A0A2S9I9D8_9GAMM</name>
<dbReference type="Proteomes" id="UP000239181">
    <property type="component" value="Unassembled WGS sequence"/>
</dbReference>
<organism evidence="4 5">
    <name type="scientific">Pantoea coffeiphila</name>
    <dbReference type="NCBI Taxonomy" id="1465635"/>
    <lineage>
        <taxon>Bacteria</taxon>
        <taxon>Pseudomonadati</taxon>
        <taxon>Pseudomonadota</taxon>
        <taxon>Gammaproteobacteria</taxon>
        <taxon>Enterobacterales</taxon>
        <taxon>Erwiniaceae</taxon>
        <taxon>Pantoea</taxon>
    </lineage>
</organism>
<dbReference type="AlphaFoldDB" id="A0A2S9I9D8"/>
<dbReference type="PANTHER" id="PTHR43673">
    <property type="entry name" value="NAD(P)H NITROREDUCTASE YDGI-RELATED"/>
    <property type="match status" value="1"/>
</dbReference>
<dbReference type="RefSeq" id="WP_105593785.1">
    <property type="nucleotide sequence ID" value="NZ_PDET01000011.1"/>
</dbReference>
<dbReference type="SUPFAM" id="SSF55469">
    <property type="entry name" value="FMN-dependent nitroreductase-like"/>
    <property type="match status" value="1"/>
</dbReference>